<dbReference type="EMBL" id="JAGTJJ010000001">
    <property type="protein sequence ID" value="MDC3979560.1"/>
    <property type="molecule type" value="Genomic_DNA"/>
</dbReference>
<dbReference type="RefSeq" id="WP_272458122.1">
    <property type="nucleotide sequence ID" value="NZ_JAGTJJ010000001.1"/>
</dbReference>
<evidence type="ECO:0000256" key="4">
    <source>
        <dbReference type="ARBA" id="ARBA00023014"/>
    </source>
</evidence>
<evidence type="ECO:0000259" key="5">
    <source>
        <dbReference type="PROSITE" id="PS51296"/>
    </source>
</evidence>
<evidence type="ECO:0000256" key="3">
    <source>
        <dbReference type="ARBA" id="ARBA00023004"/>
    </source>
</evidence>
<gene>
    <name evidence="6" type="ORF">KEG57_03545</name>
</gene>
<keyword evidence="1" id="KW-0001">2Fe-2S</keyword>
<dbReference type="GO" id="GO:0051537">
    <property type="term" value="F:2 iron, 2 sulfur cluster binding"/>
    <property type="evidence" value="ECO:0007669"/>
    <property type="project" value="UniProtKB-KW"/>
</dbReference>
<dbReference type="InterPro" id="IPR017941">
    <property type="entry name" value="Rieske_2Fe-2S"/>
</dbReference>
<dbReference type="InterPro" id="IPR036922">
    <property type="entry name" value="Rieske_2Fe-2S_sf"/>
</dbReference>
<accession>A0A9X3WZ08</accession>
<proteinExistence type="predicted"/>
<keyword evidence="3" id="KW-0408">Iron</keyword>
<keyword evidence="2" id="KW-0479">Metal-binding</keyword>
<sequence>MTTLDFFVTLAFYKTEASMFDGFANVWTPVLSARDLRDEARRVRVAGEPILLFRDGRGDPGACLDRSSSSPPEVITLEARLPAREALGLIWIFTGRETPAEGPALPAIDPVRPLVVHGETWSAPFARVLEALLDPANLPFTWAQGAPEEPMLAFRAPGCVELFLPTNVPEKRTLLYCFPETGATTRVLFCATRAPGEDDMTSWITEYFAATDLARERASKAAAIGADEGLTTTRDLLEHMV</sequence>
<dbReference type="AlphaFoldDB" id="A0A9X3WZ08"/>
<evidence type="ECO:0000313" key="7">
    <source>
        <dbReference type="Proteomes" id="UP001151081"/>
    </source>
</evidence>
<evidence type="ECO:0000256" key="1">
    <source>
        <dbReference type="ARBA" id="ARBA00022714"/>
    </source>
</evidence>
<reference evidence="6 7" key="1">
    <citation type="submission" date="2021-04" db="EMBL/GenBank/DDBJ databases">
        <title>Genome analysis of Polyangium sp.</title>
        <authorList>
            <person name="Li Y."/>
            <person name="Wang J."/>
        </authorList>
    </citation>
    <scope>NUCLEOTIDE SEQUENCE [LARGE SCALE GENOMIC DNA]</scope>
    <source>
        <strain evidence="6 7">SDU14</strain>
    </source>
</reference>
<name>A0A9X3WZ08_9BACT</name>
<protein>
    <recommendedName>
        <fullName evidence="5">Rieske domain-containing protein</fullName>
    </recommendedName>
</protein>
<evidence type="ECO:0000313" key="6">
    <source>
        <dbReference type="EMBL" id="MDC3979560.1"/>
    </source>
</evidence>
<dbReference type="Proteomes" id="UP001151081">
    <property type="component" value="Unassembled WGS sequence"/>
</dbReference>
<keyword evidence="4" id="KW-0411">Iron-sulfur</keyword>
<comment type="caution">
    <text evidence="6">The sequence shown here is derived from an EMBL/GenBank/DDBJ whole genome shotgun (WGS) entry which is preliminary data.</text>
</comment>
<organism evidence="6 7">
    <name type="scientific">Polyangium jinanense</name>
    <dbReference type="NCBI Taxonomy" id="2829994"/>
    <lineage>
        <taxon>Bacteria</taxon>
        <taxon>Pseudomonadati</taxon>
        <taxon>Myxococcota</taxon>
        <taxon>Polyangia</taxon>
        <taxon>Polyangiales</taxon>
        <taxon>Polyangiaceae</taxon>
        <taxon>Polyangium</taxon>
    </lineage>
</organism>
<dbReference type="PROSITE" id="PS51296">
    <property type="entry name" value="RIESKE"/>
    <property type="match status" value="1"/>
</dbReference>
<keyword evidence="7" id="KW-1185">Reference proteome</keyword>
<dbReference type="GO" id="GO:0046872">
    <property type="term" value="F:metal ion binding"/>
    <property type="evidence" value="ECO:0007669"/>
    <property type="project" value="UniProtKB-KW"/>
</dbReference>
<feature type="domain" description="Rieske" evidence="5">
    <location>
        <begin position="27"/>
        <end position="66"/>
    </location>
</feature>
<evidence type="ECO:0000256" key="2">
    <source>
        <dbReference type="ARBA" id="ARBA00022723"/>
    </source>
</evidence>
<dbReference type="SUPFAM" id="SSF50022">
    <property type="entry name" value="ISP domain"/>
    <property type="match status" value="1"/>
</dbReference>